<reference evidence="2" key="1">
    <citation type="submission" date="2023-07" db="EMBL/GenBank/DDBJ databases">
        <title>Chryseobacterium sp. GMJ5 Genome sequencing and assembly.</title>
        <authorList>
            <person name="Jung Y."/>
        </authorList>
    </citation>
    <scope>NUCLEOTIDE SEQUENCE [LARGE SCALE GENOMIC DNA]</scope>
    <source>
        <strain evidence="2">GMJ5</strain>
    </source>
</reference>
<name>A0ABT2W2G0_9FLAO</name>
<dbReference type="RefSeq" id="WP_262991518.1">
    <property type="nucleotide sequence ID" value="NZ_JAOTEN010000005.1"/>
</dbReference>
<evidence type="ECO:0008006" key="3">
    <source>
        <dbReference type="Google" id="ProtNLM"/>
    </source>
</evidence>
<evidence type="ECO:0000313" key="2">
    <source>
        <dbReference type="Proteomes" id="UP001208114"/>
    </source>
</evidence>
<dbReference type="EMBL" id="JAOTEN010000005">
    <property type="protein sequence ID" value="MCU7615499.1"/>
    <property type="molecule type" value="Genomic_DNA"/>
</dbReference>
<accession>A0ABT2W2G0</accession>
<proteinExistence type="predicted"/>
<sequence>MKIIKCISIILILLNISCCVNQKQKDEEQIKNTVREYWKAIKTNDLQLYNNLIFEAKNFPGVTMGDLGFLHDHYKILNLDKVLQENIKIKDTIGLSPDTKMKYVQYIFKKKNDSNNLKKPLKITLMFYKPIGLNKIYDPVILENHIGWDKE</sequence>
<protein>
    <recommendedName>
        <fullName evidence="3">DUF3828 domain-containing protein</fullName>
    </recommendedName>
</protein>
<comment type="caution">
    <text evidence="1">The sequence shown here is derived from an EMBL/GenBank/DDBJ whole genome shotgun (WGS) entry which is preliminary data.</text>
</comment>
<organism evidence="1 2">
    <name type="scientific">Chryseobacterium gilvum</name>
    <dbReference type="NCBI Taxonomy" id="2976534"/>
    <lineage>
        <taxon>Bacteria</taxon>
        <taxon>Pseudomonadati</taxon>
        <taxon>Bacteroidota</taxon>
        <taxon>Flavobacteriia</taxon>
        <taxon>Flavobacteriales</taxon>
        <taxon>Weeksellaceae</taxon>
        <taxon>Chryseobacterium group</taxon>
        <taxon>Chryseobacterium</taxon>
    </lineage>
</organism>
<evidence type="ECO:0000313" key="1">
    <source>
        <dbReference type="EMBL" id="MCU7615499.1"/>
    </source>
</evidence>
<dbReference type="Proteomes" id="UP001208114">
    <property type="component" value="Unassembled WGS sequence"/>
</dbReference>
<gene>
    <name evidence="1" type="ORF">N0B16_13760</name>
</gene>
<keyword evidence="2" id="KW-1185">Reference proteome</keyword>